<keyword evidence="1" id="KW-0238">DNA-binding</keyword>
<protein>
    <recommendedName>
        <fullName evidence="2">HTH cro/C1-type domain-containing protein</fullName>
    </recommendedName>
</protein>
<reference evidence="3 4" key="1">
    <citation type="submission" date="2017-02" db="EMBL/GenBank/DDBJ databases">
        <title>Draft genome of Acidibacillus ferrooxidans Huett2.</title>
        <authorList>
            <person name="Schopf S."/>
        </authorList>
    </citation>
    <scope>NUCLEOTIDE SEQUENCE [LARGE SCALE GENOMIC DNA]</scope>
    <source>
        <strain evidence="3 4">Huett2</strain>
    </source>
</reference>
<dbReference type="PANTHER" id="PTHR46797">
    <property type="entry name" value="HTH-TYPE TRANSCRIPTIONAL REGULATOR"/>
    <property type="match status" value="1"/>
</dbReference>
<dbReference type="SUPFAM" id="SSF47413">
    <property type="entry name" value="lambda repressor-like DNA-binding domains"/>
    <property type="match status" value="1"/>
</dbReference>
<dbReference type="SMART" id="SM00530">
    <property type="entry name" value="HTH_XRE"/>
    <property type="match status" value="1"/>
</dbReference>
<evidence type="ECO:0000256" key="1">
    <source>
        <dbReference type="ARBA" id="ARBA00023125"/>
    </source>
</evidence>
<dbReference type="Pfam" id="PF07883">
    <property type="entry name" value="Cupin_2"/>
    <property type="match status" value="1"/>
</dbReference>
<organism evidence="3 4">
    <name type="scientific">Ferroacidibacillus organovorans</name>
    <dbReference type="NCBI Taxonomy" id="1765683"/>
    <lineage>
        <taxon>Bacteria</taxon>
        <taxon>Bacillati</taxon>
        <taxon>Bacillota</taxon>
        <taxon>Bacilli</taxon>
        <taxon>Bacillales</taxon>
        <taxon>Alicyclobacillaceae</taxon>
        <taxon>Ferroacidibacillus</taxon>
    </lineage>
</organism>
<dbReference type="Gene3D" id="1.10.260.40">
    <property type="entry name" value="lambda repressor-like DNA-binding domains"/>
    <property type="match status" value="1"/>
</dbReference>
<dbReference type="InterPro" id="IPR014710">
    <property type="entry name" value="RmlC-like_jellyroll"/>
</dbReference>
<dbReference type="InterPro" id="IPR011051">
    <property type="entry name" value="RmlC_Cupin_sf"/>
</dbReference>
<proteinExistence type="predicted"/>
<comment type="caution">
    <text evidence="3">The sequence shown here is derived from an EMBL/GenBank/DDBJ whole genome shotgun (WGS) entry which is preliminary data.</text>
</comment>
<evidence type="ECO:0000313" key="4">
    <source>
        <dbReference type="Proteomes" id="UP000190229"/>
    </source>
</evidence>
<gene>
    <name evidence="3" type="ORF">B2M26_01410</name>
</gene>
<dbReference type="CDD" id="cd00093">
    <property type="entry name" value="HTH_XRE"/>
    <property type="match status" value="1"/>
</dbReference>
<dbReference type="Gene3D" id="2.60.120.10">
    <property type="entry name" value="Jelly Rolls"/>
    <property type="match status" value="1"/>
</dbReference>
<sequence length="189" mass="20720">MSLNPEQLTEQIGHRLRMLRKERGFTLEQLAEKTGVSKPMLGQIERGESNPTVVTLWKIASGLHVPFSAFLDAPGGRATVVRKREQAIVTDEDGRYSVQSLLADRRAVSTDLYQITLLPGCAHHAEAHGAHVTEGIWVQSGSLTLLLGEETHVLQEGDALSFQAECDHTYANAGNEACVYIVLLTYLPS</sequence>
<dbReference type="Proteomes" id="UP000190229">
    <property type="component" value="Unassembled WGS sequence"/>
</dbReference>
<dbReference type="GO" id="GO:0003677">
    <property type="term" value="F:DNA binding"/>
    <property type="evidence" value="ECO:0007669"/>
    <property type="project" value="UniProtKB-KW"/>
</dbReference>
<dbReference type="GO" id="GO:0003700">
    <property type="term" value="F:DNA-binding transcription factor activity"/>
    <property type="evidence" value="ECO:0007669"/>
    <property type="project" value="TreeGrafter"/>
</dbReference>
<dbReference type="CDD" id="cd02209">
    <property type="entry name" value="cupin_XRE_C"/>
    <property type="match status" value="1"/>
</dbReference>
<name>A0A1V4EX36_9BACL</name>
<dbReference type="InterPro" id="IPR013096">
    <property type="entry name" value="Cupin_2"/>
</dbReference>
<dbReference type="GO" id="GO:0005829">
    <property type="term" value="C:cytosol"/>
    <property type="evidence" value="ECO:0007669"/>
    <property type="project" value="TreeGrafter"/>
</dbReference>
<dbReference type="AlphaFoldDB" id="A0A1V4EX36"/>
<accession>A0A1V4EX36</accession>
<dbReference type="InterPro" id="IPR010982">
    <property type="entry name" value="Lambda_DNA-bd_dom_sf"/>
</dbReference>
<dbReference type="PROSITE" id="PS50943">
    <property type="entry name" value="HTH_CROC1"/>
    <property type="match status" value="1"/>
</dbReference>
<dbReference type="EMBL" id="MWPS01000003">
    <property type="protein sequence ID" value="OPG17420.1"/>
    <property type="molecule type" value="Genomic_DNA"/>
</dbReference>
<evidence type="ECO:0000259" key="2">
    <source>
        <dbReference type="PROSITE" id="PS50943"/>
    </source>
</evidence>
<dbReference type="InterPro" id="IPR050807">
    <property type="entry name" value="TransReg_Diox_bact_type"/>
</dbReference>
<keyword evidence="4" id="KW-1185">Reference proteome</keyword>
<feature type="domain" description="HTH cro/C1-type" evidence="2">
    <location>
        <begin position="16"/>
        <end position="70"/>
    </location>
</feature>
<dbReference type="PANTHER" id="PTHR46797:SF1">
    <property type="entry name" value="METHYLPHOSPHONATE SYNTHASE"/>
    <property type="match status" value="1"/>
</dbReference>
<dbReference type="InterPro" id="IPR001387">
    <property type="entry name" value="Cro/C1-type_HTH"/>
</dbReference>
<dbReference type="Pfam" id="PF01381">
    <property type="entry name" value="HTH_3"/>
    <property type="match status" value="1"/>
</dbReference>
<evidence type="ECO:0000313" key="3">
    <source>
        <dbReference type="EMBL" id="OPG17420.1"/>
    </source>
</evidence>
<dbReference type="SUPFAM" id="SSF51182">
    <property type="entry name" value="RmlC-like cupins"/>
    <property type="match status" value="1"/>
</dbReference>